<dbReference type="Gene3D" id="3.40.50.1240">
    <property type="entry name" value="Phosphoglycerate mutase-like"/>
    <property type="match status" value="2"/>
</dbReference>
<keyword evidence="3" id="KW-0732">Signal</keyword>
<dbReference type="Pfam" id="PF00328">
    <property type="entry name" value="His_Phos_2"/>
    <property type="match status" value="1"/>
</dbReference>
<protein>
    <submittedName>
        <fullName evidence="4">4-phytase/acid phosphatase</fullName>
        <ecNumber evidence="4">3.1.3.2</ecNumber>
        <ecNumber evidence="4">3.1.3.26</ecNumber>
    </submittedName>
</protein>
<gene>
    <name evidence="4" type="ORF">F4693_002311</name>
</gene>
<dbReference type="InterPro" id="IPR000560">
    <property type="entry name" value="His_Pase_clade-2"/>
</dbReference>
<feature type="chain" id="PRO_5031507886" evidence="3">
    <location>
        <begin position="22"/>
        <end position="395"/>
    </location>
</feature>
<evidence type="ECO:0000256" key="1">
    <source>
        <dbReference type="ARBA" id="ARBA00005375"/>
    </source>
</evidence>
<evidence type="ECO:0000313" key="5">
    <source>
        <dbReference type="Proteomes" id="UP000522313"/>
    </source>
</evidence>
<dbReference type="EMBL" id="JACHBT010000011">
    <property type="protein sequence ID" value="MBB6505323.1"/>
    <property type="molecule type" value="Genomic_DNA"/>
</dbReference>
<comment type="similarity">
    <text evidence="1">Belongs to the histidine acid phosphatase family.</text>
</comment>
<name>A0A7X0MQA2_9SPHN</name>
<keyword evidence="2 4" id="KW-0378">Hydrolase</keyword>
<sequence>MKRLHTLLAFALALTPALAHAAPRVERVVMVMRHGVRAPIDGEVPAGTLTAAPWPRWPVAAEQITPHGAQAMAVRGRADRAWLAAAGVVPATGCPAPGRVRVWTNVSQRTIDSGEGFVAGFAPGCGIAVGHRAAGEVDPLFEALRARTTAFRAADAIASIEKFTGGMDRLVARHRAELRLLDRVLGCAQPTCSPGAPPALRATADGDGIELDGPIRRTSGVAQVLLLETAEGMPHPGWGRATPAVLERLGQLHAALFDVFTRSPYMAAHQAGPLGRRVIGSLTAADGPALDLLVGHDTNVTALAAALGVELVSPGYARNDTAPAGALVMEQVRDAAGARFVRLSYRTQTPAELSRLGSRVTTTPMTIPGCARLCPVARFATLLGARLAPTSLDGS</sequence>
<dbReference type="GO" id="GO:0008707">
    <property type="term" value="F:inositol hexakisphosphate 4-phosphatase activity"/>
    <property type="evidence" value="ECO:0007669"/>
    <property type="project" value="UniProtKB-EC"/>
</dbReference>
<dbReference type="PANTHER" id="PTHR11567:SF110">
    <property type="entry name" value="2-PHOSPHOXYLOSE PHOSPHATASE 1"/>
    <property type="match status" value="1"/>
</dbReference>
<dbReference type="Proteomes" id="UP000522313">
    <property type="component" value="Unassembled WGS sequence"/>
</dbReference>
<dbReference type="InterPro" id="IPR029033">
    <property type="entry name" value="His_PPase_superfam"/>
</dbReference>
<dbReference type="EC" id="3.1.3.2" evidence="4"/>
<evidence type="ECO:0000313" key="4">
    <source>
        <dbReference type="EMBL" id="MBB6505323.1"/>
    </source>
</evidence>
<evidence type="ECO:0000256" key="2">
    <source>
        <dbReference type="ARBA" id="ARBA00022801"/>
    </source>
</evidence>
<dbReference type="PROSITE" id="PS00616">
    <property type="entry name" value="HIS_ACID_PHOSPHAT_1"/>
    <property type="match status" value="1"/>
</dbReference>
<dbReference type="InterPro" id="IPR033379">
    <property type="entry name" value="Acid_Pase_AS"/>
</dbReference>
<comment type="caution">
    <text evidence="4">The sequence shown here is derived from an EMBL/GenBank/DDBJ whole genome shotgun (WGS) entry which is preliminary data.</text>
</comment>
<dbReference type="GO" id="GO:0003993">
    <property type="term" value="F:acid phosphatase activity"/>
    <property type="evidence" value="ECO:0007669"/>
    <property type="project" value="UniProtKB-EC"/>
</dbReference>
<dbReference type="PANTHER" id="PTHR11567">
    <property type="entry name" value="ACID PHOSPHATASE-RELATED"/>
    <property type="match status" value="1"/>
</dbReference>
<dbReference type="RefSeq" id="WP_184506080.1">
    <property type="nucleotide sequence ID" value="NZ_JACHBT010000011.1"/>
</dbReference>
<evidence type="ECO:0000256" key="3">
    <source>
        <dbReference type="SAM" id="SignalP"/>
    </source>
</evidence>
<accession>A0A7X0MQA2</accession>
<dbReference type="CDD" id="cd07061">
    <property type="entry name" value="HP_HAP_like"/>
    <property type="match status" value="1"/>
</dbReference>
<dbReference type="InterPro" id="IPR050645">
    <property type="entry name" value="Histidine_acid_phosphatase"/>
</dbReference>
<feature type="signal peptide" evidence="3">
    <location>
        <begin position="1"/>
        <end position="21"/>
    </location>
</feature>
<organism evidence="4 5">
    <name type="scientific">Sphingomonas endophytica</name>
    <dbReference type="NCBI Taxonomy" id="869719"/>
    <lineage>
        <taxon>Bacteria</taxon>
        <taxon>Pseudomonadati</taxon>
        <taxon>Pseudomonadota</taxon>
        <taxon>Alphaproteobacteria</taxon>
        <taxon>Sphingomonadales</taxon>
        <taxon>Sphingomonadaceae</taxon>
        <taxon>Sphingomonas</taxon>
    </lineage>
</organism>
<dbReference type="GO" id="GO:0030288">
    <property type="term" value="C:outer membrane-bounded periplasmic space"/>
    <property type="evidence" value="ECO:0007669"/>
    <property type="project" value="TreeGrafter"/>
</dbReference>
<dbReference type="GO" id="GO:0050308">
    <property type="term" value="F:sugar-phosphatase activity"/>
    <property type="evidence" value="ECO:0007669"/>
    <property type="project" value="TreeGrafter"/>
</dbReference>
<dbReference type="AlphaFoldDB" id="A0A7X0MQA2"/>
<dbReference type="SUPFAM" id="SSF53254">
    <property type="entry name" value="Phosphoglycerate mutase-like"/>
    <property type="match status" value="1"/>
</dbReference>
<proteinExistence type="inferred from homology"/>
<reference evidence="4 5" key="1">
    <citation type="submission" date="2020-08" db="EMBL/GenBank/DDBJ databases">
        <title>The Agave Microbiome: Exploring the role of microbial communities in plant adaptations to desert environments.</title>
        <authorList>
            <person name="Partida-Martinez L.P."/>
        </authorList>
    </citation>
    <scope>NUCLEOTIDE SEQUENCE [LARGE SCALE GENOMIC DNA]</scope>
    <source>
        <strain evidence="4 5">AS3.13</strain>
    </source>
</reference>
<dbReference type="EC" id="3.1.3.26" evidence="4"/>
<reference evidence="4 5" key="2">
    <citation type="submission" date="2020-08" db="EMBL/GenBank/DDBJ databases">
        <authorList>
            <person name="Partida-Martinez L."/>
            <person name="Huntemann M."/>
            <person name="Clum A."/>
            <person name="Wang J."/>
            <person name="Palaniappan K."/>
            <person name="Ritter S."/>
            <person name="Chen I.-M."/>
            <person name="Stamatis D."/>
            <person name="Reddy T."/>
            <person name="O'Malley R."/>
            <person name="Daum C."/>
            <person name="Shapiro N."/>
            <person name="Ivanova N."/>
            <person name="Kyrpides N."/>
            <person name="Woyke T."/>
        </authorList>
    </citation>
    <scope>NUCLEOTIDE SEQUENCE [LARGE SCALE GENOMIC DNA]</scope>
    <source>
        <strain evidence="4 5">AS3.13</strain>
    </source>
</reference>